<dbReference type="Proteomes" id="UP000434172">
    <property type="component" value="Unassembled WGS sequence"/>
</dbReference>
<dbReference type="Gene3D" id="3.90.1300.10">
    <property type="entry name" value="Amidase signature (AS) domain"/>
    <property type="match status" value="1"/>
</dbReference>
<evidence type="ECO:0000259" key="1">
    <source>
        <dbReference type="Pfam" id="PF01425"/>
    </source>
</evidence>
<dbReference type="InterPro" id="IPR023631">
    <property type="entry name" value="Amidase_dom"/>
</dbReference>
<name>A0A8H3ZNH5_9PEZI</name>
<proteinExistence type="predicted"/>
<accession>A0A8H3ZNH5</accession>
<organism evidence="2 3">
    <name type="scientific">Colletotrichum asianum</name>
    <dbReference type="NCBI Taxonomy" id="702518"/>
    <lineage>
        <taxon>Eukaryota</taxon>
        <taxon>Fungi</taxon>
        <taxon>Dikarya</taxon>
        <taxon>Ascomycota</taxon>
        <taxon>Pezizomycotina</taxon>
        <taxon>Sordariomycetes</taxon>
        <taxon>Hypocreomycetidae</taxon>
        <taxon>Glomerellales</taxon>
        <taxon>Glomerellaceae</taxon>
        <taxon>Colletotrichum</taxon>
        <taxon>Colletotrichum gloeosporioides species complex</taxon>
    </lineage>
</organism>
<dbReference type="PANTHER" id="PTHR42678">
    <property type="entry name" value="AMIDASE"/>
    <property type="match status" value="1"/>
</dbReference>
<dbReference type="SUPFAM" id="SSF75304">
    <property type="entry name" value="Amidase signature (AS) enzymes"/>
    <property type="match status" value="1"/>
</dbReference>
<reference evidence="2 3" key="1">
    <citation type="submission" date="2019-12" db="EMBL/GenBank/DDBJ databases">
        <title>A genome sequence resource for the geographically widespread anthracnose pathogen Colletotrichum asianum.</title>
        <authorList>
            <person name="Meng Y."/>
        </authorList>
    </citation>
    <scope>NUCLEOTIDE SEQUENCE [LARGE SCALE GENOMIC DNA]</scope>
    <source>
        <strain evidence="2 3">ICMP 18580</strain>
    </source>
</reference>
<evidence type="ECO:0000313" key="2">
    <source>
        <dbReference type="EMBL" id="KAF0325853.1"/>
    </source>
</evidence>
<dbReference type="EMBL" id="WOWK01000034">
    <property type="protein sequence ID" value="KAF0325853.1"/>
    <property type="molecule type" value="Genomic_DNA"/>
</dbReference>
<dbReference type="PANTHER" id="PTHR42678:SF11">
    <property type="entry name" value="AMIDASE FAMILY PROTEIN"/>
    <property type="match status" value="1"/>
</dbReference>
<sequence length="701" mass="76929">MTVLHTLDITEATIGQLQHALSTTKFTSVDLVARFLHRIGKYDCRGPLLNSICVLNPRVFEEAQASDDYRASGQPPRPLEGIPFTIKDSFQAKGLTVAAGSPAFEHLVSSSDAAVVKLLGEAGAVLIGKTNMPPMADGGSQRGLYGRSLSPYNPEYLCTSFASGSSYGSGVATTASFAPISFGSETVSSGRAPASHNALIAYSPSRGVIPSRGLWPLYPTCDVVVPYTKSVADMLRVLDVIVADDKNPRGDFWREQTAVSIPQVSDLRPRSYSSLMDSDSLRGKRIAVPICYIGKQTSSGYSVVCTEATRQLWEQARADLEALGATIIETDFPMVENYSKQDFPGQAANVPGMLHTRMDTERCQMIAIAWDDFLRYNNDPNYPRLETVDSRKINPGFAPMDDPAEFTEQQNHVRYEEMIDFIRKRPEKIQDLPGCAEALVALEAARKRDLEDWMDENKFDVLVFPTNGDVGRADSEEKRDSMLHTLQDGVKYSNGNRAMKHLGVPAVTVPMGTLSDTKMPVGLTFAGKGCSDSDLLRYAYAYETATRRRESPPATPRLQTDVVKLSGGSLRGSVSPDLRIEILHVENVDRIGLEIRKVSIKGSVRASDPAVDTANIQVYANGELSSPVEINGDTWGWQTELEREPVMEKYPTPGKVPRDQIMLVIVARNSNGRSAGQLVMVDCCSCSDTPRIPNNWLLKNR</sequence>
<dbReference type="AlphaFoldDB" id="A0A8H3ZNH5"/>
<keyword evidence="3" id="KW-1185">Reference proteome</keyword>
<dbReference type="Pfam" id="PF01425">
    <property type="entry name" value="Amidase"/>
    <property type="match status" value="1"/>
</dbReference>
<dbReference type="InterPro" id="IPR036928">
    <property type="entry name" value="AS_sf"/>
</dbReference>
<evidence type="ECO:0000313" key="3">
    <source>
        <dbReference type="Proteomes" id="UP000434172"/>
    </source>
</evidence>
<comment type="caution">
    <text evidence="2">The sequence shown here is derived from an EMBL/GenBank/DDBJ whole genome shotgun (WGS) entry which is preliminary data.</text>
</comment>
<feature type="domain" description="Amidase" evidence="1">
    <location>
        <begin position="30"/>
        <end position="536"/>
    </location>
</feature>
<dbReference type="NCBIfam" id="NF005127">
    <property type="entry name" value="PRK06565.1"/>
    <property type="match status" value="1"/>
</dbReference>
<protein>
    <submittedName>
        <fullName evidence="2">Amidase family protein</fullName>
    </submittedName>
</protein>
<gene>
    <name evidence="2" type="ORF">GQ607_006985</name>
</gene>
<dbReference type="OrthoDB" id="566138at2759"/>